<comment type="caution">
    <text evidence="1">The sequence shown here is derived from an EMBL/GenBank/DDBJ whole genome shotgun (WGS) entry which is preliminary data.</text>
</comment>
<proteinExistence type="predicted"/>
<sequence>MVPYRGTRYHLKEWATGKSRPCNAKELYNRRHAGLRSVIERIFGVVKERFKGIVLGFDYPLKIQVAIFPALAVVHNFIRLVDPKDIMSNAQIDAWLTANADDSTREEGDPIFKQDKGAEQSRAHRAGLMWAAYSGQL</sequence>
<dbReference type="Proteomes" id="UP000078113">
    <property type="component" value="Unassembled WGS sequence"/>
</dbReference>
<dbReference type="EMBL" id="LWDG02000410">
    <property type="protein sequence ID" value="KAE8265923.1"/>
    <property type="molecule type" value="Genomic_DNA"/>
</dbReference>
<evidence type="ECO:0000313" key="2">
    <source>
        <dbReference type="Proteomes" id="UP000078113"/>
    </source>
</evidence>
<evidence type="ECO:0000313" key="1">
    <source>
        <dbReference type="EMBL" id="KAE8265923.1"/>
    </source>
</evidence>
<protein>
    <recommendedName>
        <fullName evidence="3">DDE Tnp4 domain-containing protein</fullName>
    </recommendedName>
</protein>
<accession>A0A8X7T345</accession>
<reference evidence="1" key="2">
    <citation type="journal article" date="2019" name="IMA Fungus">
        <title>Genome sequencing and comparison of five Tilletia species to identify candidate genes for the detection of regulated species infecting wheat.</title>
        <authorList>
            <person name="Nguyen H.D.T."/>
            <person name="Sultana T."/>
            <person name="Kesanakurti P."/>
            <person name="Hambleton S."/>
        </authorList>
    </citation>
    <scope>NUCLEOTIDE SEQUENCE</scope>
    <source>
        <strain evidence="1">DAOMC 236422</strain>
    </source>
</reference>
<keyword evidence="2" id="KW-1185">Reference proteome</keyword>
<reference evidence="1" key="1">
    <citation type="submission" date="2016-04" db="EMBL/GenBank/DDBJ databases">
        <authorList>
            <person name="Nguyen H.D."/>
            <person name="Samba Siva P."/>
            <person name="Cullis J."/>
            <person name="Levesque C.A."/>
            <person name="Hambleton S."/>
        </authorList>
    </citation>
    <scope>NUCLEOTIDE SEQUENCE</scope>
    <source>
        <strain evidence="1">DAOMC 236422</strain>
    </source>
</reference>
<name>A0A8X7T345_9BASI</name>
<dbReference type="AlphaFoldDB" id="A0A8X7T345"/>
<evidence type="ECO:0008006" key="3">
    <source>
        <dbReference type="Google" id="ProtNLM"/>
    </source>
</evidence>
<organism evidence="1 2">
    <name type="scientific">Tilletia walkeri</name>
    <dbReference type="NCBI Taxonomy" id="117179"/>
    <lineage>
        <taxon>Eukaryota</taxon>
        <taxon>Fungi</taxon>
        <taxon>Dikarya</taxon>
        <taxon>Basidiomycota</taxon>
        <taxon>Ustilaginomycotina</taxon>
        <taxon>Exobasidiomycetes</taxon>
        <taxon>Tilletiales</taxon>
        <taxon>Tilletiaceae</taxon>
        <taxon>Tilletia</taxon>
    </lineage>
</organism>
<gene>
    <name evidence="1" type="ORF">A4X09_0g6424</name>
</gene>